<sequence length="101" mass="11029">MRLDLLLCRLRFVKSRSQAQRWIGEGHMRLNGQRALRADCAIKAGDVLTLPVGHAVRVVAIDALPERRGPPAEARAHYRELDARNPAAIAGASETRGPATP</sequence>
<dbReference type="SMART" id="SM00363">
    <property type="entry name" value="S4"/>
    <property type="match status" value="1"/>
</dbReference>
<dbReference type="CDD" id="cd00165">
    <property type="entry name" value="S4"/>
    <property type="match status" value="1"/>
</dbReference>
<dbReference type="AlphaFoldDB" id="A0A0G9MYI4"/>
<feature type="region of interest" description="Disordered" evidence="2">
    <location>
        <begin position="78"/>
        <end position="101"/>
    </location>
</feature>
<evidence type="ECO:0000256" key="1">
    <source>
        <dbReference type="PROSITE-ProRule" id="PRU00182"/>
    </source>
</evidence>
<accession>A0A0G9MYI4</accession>
<name>A0A0G9MYI4_9SPHN</name>
<dbReference type="OrthoDB" id="9797176at2"/>
<reference evidence="4 5" key="1">
    <citation type="submission" date="2015-04" db="EMBL/GenBank/DDBJ databases">
        <title>The draft genome sequence of Erythrobacter luteus KA37.</title>
        <authorList>
            <person name="Zhuang L."/>
            <person name="Liu Y."/>
            <person name="Shao Z."/>
        </authorList>
    </citation>
    <scope>NUCLEOTIDE SEQUENCE [LARGE SCALE GENOMIC DNA]</scope>
    <source>
        <strain evidence="4 5">KA37</strain>
    </source>
</reference>
<dbReference type="PATRIC" id="fig|1581420.6.peg.1817"/>
<evidence type="ECO:0000256" key="2">
    <source>
        <dbReference type="SAM" id="MobiDB-lite"/>
    </source>
</evidence>
<keyword evidence="1" id="KW-0694">RNA-binding</keyword>
<dbReference type="InterPro" id="IPR036986">
    <property type="entry name" value="S4_RNA-bd_sf"/>
</dbReference>
<organism evidence="4 5">
    <name type="scientific">Aurantiacibacter luteus</name>
    <dbReference type="NCBI Taxonomy" id="1581420"/>
    <lineage>
        <taxon>Bacteria</taxon>
        <taxon>Pseudomonadati</taxon>
        <taxon>Pseudomonadota</taxon>
        <taxon>Alphaproteobacteria</taxon>
        <taxon>Sphingomonadales</taxon>
        <taxon>Erythrobacteraceae</taxon>
        <taxon>Aurantiacibacter</taxon>
    </lineage>
</organism>
<gene>
    <name evidence="4" type="ORF">AAW00_08845</name>
</gene>
<protein>
    <recommendedName>
        <fullName evidence="3">RNA-binding S4 domain-containing protein</fullName>
    </recommendedName>
</protein>
<dbReference type="SUPFAM" id="SSF55174">
    <property type="entry name" value="Alpha-L RNA-binding motif"/>
    <property type="match status" value="1"/>
</dbReference>
<dbReference type="EMBL" id="LBHB01000002">
    <property type="protein sequence ID" value="KLE34338.1"/>
    <property type="molecule type" value="Genomic_DNA"/>
</dbReference>
<dbReference type="Gene3D" id="3.10.290.10">
    <property type="entry name" value="RNA-binding S4 domain"/>
    <property type="match status" value="1"/>
</dbReference>
<evidence type="ECO:0000313" key="5">
    <source>
        <dbReference type="Proteomes" id="UP000053464"/>
    </source>
</evidence>
<evidence type="ECO:0000259" key="3">
    <source>
        <dbReference type="SMART" id="SM00363"/>
    </source>
</evidence>
<dbReference type="Proteomes" id="UP000053464">
    <property type="component" value="Unassembled WGS sequence"/>
</dbReference>
<dbReference type="STRING" id="1581420.AAW00_08845"/>
<dbReference type="InterPro" id="IPR002942">
    <property type="entry name" value="S4_RNA-bd"/>
</dbReference>
<proteinExistence type="predicted"/>
<dbReference type="GO" id="GO:0003723">
    <property type="term" value="F:RNA binding"/>
    <property type="evidence" value="ECO:0007669"/>
    <property type="project" value="UniProtKB-KW"/>
</dbReference>
<keyword evidence="5" id="KW-1185">Reference proteome</keyword>
<comment type="caution">
    <text evidence="4">The sequence shown here is derived from an EMBL/GenBank/DDBJ whole genome shotgun (WGS) entry which is preliminary data.</text>
</comment>
<dbReference type="RefSeq" id="WP_047003985.1">
    <property type="nucleotide sequence ID" value="NZ_LBHB01000002.1"/>
</dbReference>
<evidence type="ECO:0000313" key="4">
    <source>
        <dbReference type="EMBL" id="KLE34338.1"/>
    </source>
</evidence>
<dbReference type="PROSITE" id="PS50889">
    <property type="entry name" value="S4"/>
    <property type="match status" value="1"/>
</dbReference>
<dbReference type="Pfam" id="PF01479">
    <property type="entry name" value="S4"/>
    <property type="match status" value="1"/>
</dbReference>
<feature type="domain" description="RNA-binding S4" evidence="3">
    <location>
        <begin position="1"/>
        <end position="65"/>
    </location>
</feature>